<evidence type="ECO:0000313" key="10">
    <source>
        <dbReference type="EMBL" id="KAJ8758794.1"/>
    </source>
</evidence>
<dbReference type="InterPro" id="IPR036318">
    <property type="entry name" value="FAD-bd_PCMH-like_sf"/>
</dbReference>
<evidence type="ECO:0000256" key="2">
    <source>
        <dbReference type="ARBA" id="ARBA00005466"/>
    </source>
</evidence>
<dbReference type="Gene3D" id="3.40.462.20">
    <property type="match status" value="1"/>
</dbReference>
<dbReference type="InterPro" id="IPR012951">
    <property type="entry name" value="BBE"/>
</dbReference>
<evidence type="ECO:0000259" key="9">
    <source>
        <dbReference type="PROSITE" id="PS51387"/>
    </source>
</evidence>
<dbReference type="EMBL" id="JAIWQS010000007">
    <property type="protein sequence ID" value="KAJ8758794.1"/>
    <property type="molecule type" value="Genomic_DNA"/>
</dbReference>
<feature type="signal peptide" evidence="8">
    <location>
        <begin position="1"/>
        <end position="26"/>
    </location>
</feature>
<dbReference type="PANTHER" id="PTHR32448">
    <property type="entry name" value="OS08G0158400 PROTEIN"/>
    <property type="match status" value="1"/>
</dbReference>
<dbReference type="PROSITE" id="PS51387">
    <property type="entry name" value="FAD_PCMH"/>
    <property type="match status" value="1"/>
</dbReference>
<dbReference type="Gene3D" id="3.30.43.10">
    <property type="entry name" value="Uridine Diphospho-n-acetylenolpyruvylglucosamine Reductase, domain 2"/>
    <property type="match status" value="1"/>
</dbReference>
<keyword evidence="3" id="KW-0285">Flavoprotein</keyword>
<evidence type="ECO:0000256" key="8">
    <source>
        <dbReference type="SAM" id="SignalP"/>
    </source>
</evidence>
<dbReference type="InterPro" id="IPR016166">
    <property type="entry name" value="FAD-bd_PCMH"/>
</dbReference>
<keyword evidence="11" id="KW-1185">Reference proteome</keyword>
<dbReference type="GO" id="GO:0071949">
    <property type="term" value="F:FAD binding"/>
    <property type="evidence" value="ECO:0007669"/>
    <property type="project" value="InterPro"/>
</dbReference>
<comment type="caution">
    <text evidence="10">The sequence shown here is derived from an EMBL/GenBank/DDBJ whole genome shotgun (WGS) entry which is preliminary data.</text>
</comment>
<evidence type="ECO:0000256" key="5">
    <source>
        <dbReference type="ARBA" id="ARBA00022827"/>
    </source>
</evidence>
<accession>A0AAV8SXF2</accession>
<comment type="similarity">
    <text evidence="2">Belongs to the oxygen-dependent FAD-linked oxidoreductase family.</text>
</comment>
<dbReference type="Pfam" id="PF01565">
    <property type="entry name" value="FAD_binding_4"/>
    <property type="match status" value="1"/>
</dbReference>
<reference evidence="10 11" key="1">
    <citation type="submission" date="2021-09" db="EMBL/GenBank/DDBJ databases">
        <title>Genomic insights and catalytic innovation underlie evolution of tropane alkaloids biosynthesis.</title>
        <authorList>
            <person name="Wang Y.-J."/>
            <person name="Tian T."/>
            <person name="Huang J.-P."/>
            <person name="Huang S.-X."/>
        </authorList>
    </citation>
    <scope>NUCLEOTIDE SEQUENCE [LARGE SCALE GENOMIC DNA]</scope>
    <source>
        <strain evidence="10">KIB-2018</strain>
        <tissue evidence="10">Leaf</tissue>
    </source>
</reference>
<dbReference type="GO" id="GO:0016491">
    <property type="term" value="F:oxidoreductase activity"/>
    <property type="evidence" value="ECO:0007669"/>
    <property type="project" value="InterPro"/>
</dbReference>
<comment type="cofactor">
    <cofactor evidence="1">
        <name>FAD</name>
        <dbReference type="ChEBI" id="CHEBI:57692"/>
    </cofactor>
</comment>
<gene>
    <name evidence="10" type="ORF">K2173_000515</name>
</gene>
<dbReference type="AlphaFoldDB" id="A0AAV8SXF2"/>
<evidence type="ECO:0000313" key="11">
    <source>
        <dbReference type="Proteomes" id="UP001159364"/>
    </source>
</evidence>
<dbReference type="InterPro" id="IPR006094">
    <property type="entry name" value="Oxid_FAD_bind_N"/>
</dbReference>
<evidence type="ECO:0000256" key="4">
    <source>
        <dbReference type="ARBA" id="ARBA00022729"/>
    </source>
</evidence>
<name>A0AAV8SXF2_9ROSI</name>
<organism evidence="10 11">
    <name type="scientific">Erythroxylum novogranatense</name>
    <dbReference type="NCBI Taxonomy" id="1862640"/>
    <lineage>
        <taxon>Eukaryota</taxon>
        <taxon>Viridiplantae</taxon>
        <taxon>Streptophyta</taxon>
        <taxon>Embryophyta</taxon>
        <taxon>Tracheophyta</taxon>
        <taxon>Spermatophyta</taxon>
        <taxon>Magnoliopsida</taxon>
        <taxon>eudicotyledons</taxon>
        <taxon>Gunneridae</taxon>
        <taxon>Pentapetalae</taxon>
        <taxon>rosids</taxon>
        <taxon>fabids</taxon>
        <taxon>Malpighiales</taxon>
        <taxon>Erythroxylaceae</taxon>
        <taxon>Erythroxylum</taxon>
    </lineage>
</organism>
<dbReference type="FunFam" id="3.30.43.10:FF:000004">
    <property type="entry name" value="Berberine bridge enzyme-like 15"/>
    <property type="match status" value="1"/>
</dbReference>
<dbReference type="Proteomes" id="UP001159364">
    <property type="component" value="Linkage Group LG07"/>
</dbReference>
<feature type="domain" description="FAD-binding PCMH-type" evidence="9">
    <location>
        <begin position="76"/>
        <end position="250"/>
    </location>
</feature>
<keyword evidence="6" id="KW-1015">Disulfide bond</keyword>
<dbReference type="Pfam" id="PF08031">
    <property type="entry name" value="BBE"/>
    <property type="match status" value="1"/>
</dbReference>
<keyword evidence="4 8" id="KW-0732">Signal</keyword>
<proteinExistence type="inferred from homology"/>
<dbReference type="InterPro" id="IPR016167">
    <property type="entry name" value="FAD-bd_PCMH_sub1"/>
</dbReference>
<dbReference type="SUPFAM" id="SSF56176">
    <property type="entry name" value="FAD-binding/transporter-associated domain-like"/>
    <property type="match status" value="1"/>
</dbReference>
<evidence type="ECO:0000256" key="3">
    <source>
        <dbReference type="ARBA" id="ARBA00022630"/>
    </source>
</evidence>
<dbReference type="GO" id="GO:1901696">
    <property type="term" value="P:cannabinoid biosynthetic process"/>
    <property type="evidence" value="ECO:0007669"/>
    <property type="project" value="UniProtKB-ARBA"/>
</dbReference>
<sequence>MSLNSSMSSLALIISTLFLLPLVSEAHSYSNEEFLQCLASNNSTSDISKVVYTPQNSSYSSVLQFSMKNLRFNTATTPKPVAIITPVDVSQIQAAITCSRKHGLQIRVRSGGHDFEGLSSVSILPFVIVDFINLRSVTVDVENINAWVQSGATLGELYYKIAEKSKTLAFPAGSCPSIGVGGHFSGGGYGPLLRKYGFAVDNIIDAQLVDVNGRILDRSSMGEDLFWAIRGGGGNTFGIVVSWKINLVPVPPTVTVFSVVRVVDDNAAKLVNRWQYVANKLDEHLTIYCFLISVDLNGDGRVEGAALFSALFLGGVDRLLRLVQEKFPEMGLKRENCTEMSWIESILYFAGLPSNTSVDALLNRTSRSKSNVKLKSDYVKEPVPENAWGEIWKRLNQVEIGALVLVPYGGKMSEIPESSTPYPHRAGNLFKVGYVVDWNETDKEASRRHISWIRKLYKYMTPYVSKNPREAYVNYRDLDIGRNNYVGNTSYRKASIWGTKYFKNNFDRLVRVKTEVDPGNFFRNEQSIPPLLT</sequence>
<keyword evidence="5" id="KW-0274">FAD</keyword>
<evidence type="ECO:0000256" key="7">
    <source>
        <dbReference type="ARBA" id="ARBA00023180"/>
    </source>
</evidence>
<evidence type="ECO:0000256" key="1">
    <source>
        <dbReference type="ARBA" id="ARBA00001974"/>
    </source>
</evidence>
<protein>
    <recommendedName>
        <fullName evidence="9">FAD-binding PCMH-type domain-containing protein</fullName>
    </recommendedName>
</protein>
<dbReference type="InterPro" id="IPR016169">
    <property type="entry name" value="FAD-bd_PCMH_sub2"/>
</dbReference>
<dbReference type="Gene3D" id="3.30.465.10">
    <property type="match status" value="1"/>
</dbReference>
<evidence type="ECO:0000256" key="6">
    <source>
        <dbReference type="ARBA" id="ARBA00023157"/>
    </source>
</evidence>
<keyword evidence="7" id="KW-0325">Glycoprotein</keyword>
<feature type="chain" id="PRO_5043687069" description="FAD-binding PCMH-type domain-containing protein" evidence="8">
    <location>
        <begin position="27"/>
        <end position="533"/>
    </location>
</feature>